<evidence type="ECO:0000313" key="2">
    <source>
        <dbReference type="EMBL" id="RVU00102.1"/>
    </source>
</evidence>
<dbReference type="EMBL" id="SACK01000006">
    <property type="protein sequence ID" value="RVU00102.1"/>
    <property type="molecule type" value="Genomic_DNA"/>
</dbReference>
<protein>
    <submittedName>
        <fullName evidence="2">Uncharacterized protein</fullName>
    </submittedName>
</protein>
<feature type="compositionally biased region" description="Acidic residues" evidence="1">
    <location>
        <begin position="24"/>
        <end position="77"/>
    </location>
</feature>
<reference evidence="2 3" key="1">
    <citation type="submission" date="2019-01" db="EMBL/GenBank/DDBJ databases">
        <authorList>
            <person name="Chen W.-M."/>
        </authorList>
    </citation>
    <scope>NUCLEOTIDE SEQUENCE [LARGE SCALE GENOMIC DNA]</scope>
    <source>
        <strain evidence="2 3">YBJ-36</strain>
    </source>
</reference>
<name>A0A437MR50_9SPHI</name>
<comment type="caution">
    <text evidence="2">The sequence shown here is derived from an EMBL/GenBank/DDBJ whole genome shotgun (WGS) entry which is preliminary data.</text>
</comment>
<dbReference type="Proteomes" id="UP000282759">
    <property type="component" value="Unassembled WGS sequence"/>
</dbReference>
<evidence type="ECO:0000313" key="3">
    <source>
        <dbReference type="Proteomes" id="UP000282759"/>
    </source>
</evidence>
<feature type="region of interest" description="Disordered" evidence="1">
    <location>
        <begin position="22"/>
        <end position="77"/>
    </location>
</feature>
<evidence type="ECO:0000256" key="1">
    <source>
        <dbReference type="SAM" id="MobiDB-lite"/>
    </source>
</evidence>
<organism evidence="2 3">
    <name type="scientific">Mucilaginibacter limnophilus</name>
    <dbReference type="NCBI Taxonomy" id="1932778"/>
    <lineage>
        <taxon>Bacteria</taxon>
        <taxon>Pseudomonadati</taxon>
        <taxon>Bacteroidota</taxon>
        <taxon>Sphingobacteriia</taxon>
        <taxon>Sphingobacteriales</taxon>
        <taxon>Sphingobacteriaceae</taxon>
        <taxon>Mucilaginibacter</taxon>
    </lineage>
</organism>
<dbReference type="AlphaFoldDB" id="A0A437MR50"/>
<proteinExistence type="predicted"/>
<accession>A0A437MR50</accession>
<dbReference type="RefSeq" id="WP_127706029.1">
    <property type="nucleotide sequence ID" value="NZ_SACK01000006.1"/>
</dbReference>
<sequence length="77" mass="9153">MQLSTYLNQNVIEFNGMYMVMPREDDDPIEGDWADEEDEDFDDQTEGLDDLDELYEEAEYDEIDPDDDDHLPEEELQ</sequence>
<keyword evidence="3" id="KW-1185">Reference proteome</keyword>
<gene>
    <name evidence="2" type="ORF">EOD41_14165</name>
</gene>